<feature type="region of interest" description="Disordered" evidence="6">
    <location>
        <begin position="628"/>
        <end position="660"/>
    </location>
</feature>
<dbReference type="PANTHER" id="PTHR11552:SF147">
    <property type="entry name" value="CHOLINE DEHYDROGENASE, MITOCHONDRIAL"/>
    <property type="match status" value="1"/>
</dbReference>
<dbReference type="GO" id="GO:0050660">
    <property type="term" value="F:flavin adenine dinucleotide binding"/>
    <property type="evidence" value="ECO:0007669"/>
    <property type="project" value="InterPro"/>
</dbReference>
<comment type="cofactor">
    <cofactor evidence="1 5">
        <name>FAD</name>
        <dbReference type="ChEBI" id="CHEBI:57692"/>
    </cofactor>
</comment>
<evidence type="ECO:0000256" key="2">
    <source>
        <dbReference type="ARBA" id="ARBA00010790"/>
    </source>
</evidence>
<evidence type="ECO:0000256" key="1">
    <source>
        <dbReference type="ARBA" id="ARBA00001974"/>
    </source>
</evidence>
<dbReference type="Gene3D" id="3.30.560.10">
    <property type="entry name" value="Glucose Oxidase, domain 3"/>
    <property type="match status" value="1"/>
</dbReference>
<feature type="domain" description="Glucose-methanol-choline oxidoreductase N-terminal" evidence="7">
    <location>
        <begin position="64"/>
        <end position="359"/>
    </location>
</feature>
<dbReference type="InterPro" id="IPR012132">
    <property type="entry name" value="GMC_OxRdtase"/>
</dbReference>
<feature type="compositionally biased region" description="Basic and acidic residues" evidence="6">
    <location>
        <begin position="651"/>
        <end position="660"/>
    </location>
</feature>
<evidence type="ECO:0000259" key="7">
    <source>
        <dbReference type="Pfam" id="PF00732"/>
    </source>
</evidence>
<evidence type="ECO:0000313" key="9">
    <source>
        <dbReference type="Proteomes" id="UP000504634"/>
    </source>
</evidence>
<gene>
    <name evidence="10" type="primary">LOC115626697</name>
</gene>
<evidence type="ECO:0000313" key="10">
    <source>
        <dbReference type="RefSeq" id="XP_030377985.1"/>
    </source>
</evidence>
<protein>
    <submittedName>
        <fullName evidence="10">Glucose dehydrogenase [FAD, quinone]</fullName>
    </submittedName>
</protein>
<evidence type="ECO:0000256" key="6">
    <source>
        <dbReference type="SAM" id="MobiDB-lite"/>
    </source>
</evidence>
<name>A0A6J2TR46_DROLE</name>
<dbReference type="OrthoDB" id="269227at2759"/>
<accession>A0A6J2TR46</accession>
<dbReference type="GO" id="GO:0016614">
    <property type="term" value="F:oxidoreductase activity, acting on CH-OH group of donors"/>
    <property type="evidence" value="ECO:0007669"/>
    <property type="project" value="InterPro"/>
</dbReference>
<dbReference type="Pfam" id="PF00732">
    <property type="entry name" value="GMC_oxred_N"/>
    <property type="match status" value="1"/>
</dbReference>
<feature type="compositionally biased region" description="Low complexity" evidence="6">
    <location>
        <begin position="630"/>
        <end position="639"/>
    </location>
</feature>
<feature type="compositionally biased region" description="Acidic residues" evidence="6">
    <location>
        <begin position="640"/>
        <end position="650"/>
    </location>
</feature>
<dbReference type="RefSeq" id="XP_030377985.1">
    <property type="nucleotide sequence ID" value="XM_030522125.1"/>
</dbReference>
<organism evidence="9 10">
    <name type="scientific">Drosophila lebanonensis</name>
    <name type="common">Fruit fly</name>
    <name type="synonym">Scaptodrosophila lebanonensis</name>
    <dbReference type="NCBI Taxonomy" id="7225"/>
    <lineage>
        <taxon>Eukaryota</taxon>
        <taxon>Metazoa</taxon>
        <taxon>Ecdysozoa</taxon>
        <taxon>Arthropoda</taxon>
        <taxon>Hexapoda</taxon>
        <taxon>Insecta</taxon>
        <taxon>Pterygota</taxon>
        <taxon>Neoptera</taxon>
        <taxon>Endopterygota</taxon>
        <taxon>Diptera</taxon>
        <taxon>Brachycera</taxon>
        <taxon>Muscomorpha</taxon>
        <taxon>Ephydroidea</taxon>
        <taxon>Drosophilidae</taxon>
        <taxon>Scaptodrosophila</taxon>
    </lineage>
</organism>
<reference evidence="10" key="1">
    <citation type="submission" date="2025-08" db="UniProtKB">
        <authorList>
            <consortium name="RefSeq"/>
        </authorList>
    </citation>
    <scope>IDENTIFICATION</scope>
    <source>
        <strain evidence="10">11010-0011.00</strain>
        <tissue evidence="10">Whole body</tissue>
    </source>
</reference>
<dbReference type="SUPFAM" id="SSF51905">
    <property type="entry name" value="FAD/NAD(P)-binding domain"/>
    <property type="match status" value="1"/>
</dbReference>
<evidence type="ECO:0000259" key="8">
    <source>
        <dbReference type="Pfam" id="PF05199"/>
    </source>
</evidence>
<feature type="domain" description="Glucose-methanol-choline oxidoreductase C-terminal" evidence="8">
    <location>
        <begin position="471"/>
        <end position="613"/>
    </location>
</feature>
<proteinExistence type="inferred from homology"/>
<dbReference type="SUPFAM" id="SSF54373">
    <property type="entry name" value="FAD-linked reductases, C-terminal domain"/>
    <property type="match status" value="1"/>
</dbReference>
<dbReference type="Proteomes" id="UP000504634">
    <property type="component" value="Unplaced"/>
</dbReference>
<dbReference type="InterPro" id="IPR036188">
    <property type="entry name" value="FAD/NAD-bd_sf"/>
</dbReference>
<keyword evidence="3" id="KW-0285">Flavoprotein</keyword>
<keyword evidence="9" id="KW-1185">Reference proteome</keyword>
<dbReference type="InterPro" id="IPR000172">
    <property type="entry name" value="GMC_OxRdtase_N"/>
</dbReference>
<dbReference type="Gene3D" id="3.50.50.60">
    <property type="entry name" value="FAD/NAD(P)-binding domain"/>
    <property type="match status" value="1"/>
</dbReference>
<keyword evidence="4 5" id="KW-0274">FAD</keyword>
<dbReference type="Pfam" id="PF05199">
    <property type="entry name" value="GMC_oxred_C"/>
    <property type="match status" value="1"/>
</dbReference>
<dbReference type="InterPro" id="IPR007867">
    <property type="entry name" value="GMC_OxRtase_C"/>
</dbReference>
<sequence>MLDVANNLGSTAGHCTAPGVGTLGGLVSTLVQALLAAECAVSPASYWPPDYGDEALLSGLPEPYDFVVIGAGSAGSVIASRLSENPRWRVLVLEAGGDPPVESELPALFFALQHTNFMWNYFTEPSEKACKGMRDGRCYWPRGRMIGGSGAANAMLYLRGNRRDYDEWAAKGNTDWSWRDVLPYFARSVHPTGNATHPQGYVTLNPFDKGEEDILAMIQEGGAELGVPTVAEFTDGSFLGYAYVPGTVHKGQRMSTGKGHLGRVSSRPNLHVIKHAQVTKLNFDRAGERVESVSFVLRGDAQRPLKVRVGREAILSAGTIDSAALLLRSGIGPRQHLEQLQLPVVHDLPGVGGNLQDHVLTPIFIKLDEGRAPLPTREEMLDMVYEYLVHRRGELTTHGTASLVSFINTNTSSRSVYPDIENHHLFFKRGQSDALRLFGTGLSMDEQYLDYLLRVQQQAHIMAVFVLVSHPESVGELRLRTNHYTDAPLLQPNYLTKESDVATMIRGIRYLEALERTAAYRAHAAEIVHIPISECDKAHKFRSDKYWRCYVRYITGTCYHQTGTVKMGPPSDPQACVNPRLQLRGVENLRVADASIMPAVVSANTNAATIMIAERAVDFIRQDWSRHSGESLGSVSSSDSDSESDESVEELQEHWHDDDL</sequence>
<evidence type="ECO:0000256" key="5">
    <source>
        <dbReference type="PIRSR" id="PIRSR000137-2"/>
    </source>
</evidence>
<evidence type="ECO:0000256" key="4">
    <source>
        <dbReference type="ARBA" id="ARBA00022827"/>
    </source>
</evidence>
<dbReference type="AlphaFoldDB" id="A0A6J2TR46"/>
<dbReference type="GeneID" id="115626697"/>
<comment type="similarity">
    <text evidence="2">Belongs to the GMC oxidoreductase family.</text>
</comment>
<dbReference type="PANTHER" id="PTHR11552">
    <property type="entry name" value="GLUCOSE-METHANOL-CHOLINE GMC OXIDOREDUCTASE"/>
    <property type="match status" value="1"/>
</dbReference>
<evidence type="ECO:0000256" key="3">
    <source>
        <dbReference type="ARBA" id="ARBA00022630"/>
    </source>
</evidence>
<feature type="binding site" evidence="5">
    <location>
        <position position="278"/>
    </location>
    <ligand>
        <name>FAD</name>
        <dbReference type="ChEBI" id="CHEBI:57692"/>
    </ligand>
</feature>
<dbReference type="PIRSF" id="PIRSF000137">
    <property type="entry name" value="Alcohol_oxidase"/>
    <property type="match status" value="1"/>
</dbReference>